<dbReference type="NCBIfam" id="TIGR00726">
    <property type="entry name" value="peptidoglycan editing factor PgeF"/>
    <property type="match status" value="1"/>
</dbReference>
<keyword evidence="4" id="KW-0479">Metal-binding</keyword>
<gene>
    <name evidence="11" type="ORF">EDE15_3889</name>
</gene>
<comment type="catalytic activity">
    <reaction evidence="9">
        <text>S-methyl-5'-thioadenosine + phosphate = 5-(methylsulfanyl)-alpha-D-ribose 1-phosphate + adenine</text>
        <dbReference type="Rhea" id="RHEA:11852"/>
        <dbReference type="ChEBI" id="CHEBI:16708"/>
        <dbReference type="ChEBI" id="CHEBI:17509"/>
        <dbReference type="ChEBI" id="CHEBI:43474"/>
        <dbReference type="ChEBI" id="CHEBI:58533"/>
        <dbReference type="EC" id="2.4.2.28"/>
    </reaction>
    <physiologicalReaction direction="left-to-right" evidence="9">
        <dbReference type="Rhea" id="RHEA:11853"/>
    </physiologicalReaction>
</comment>
<comment type="catalytic activity">
    <reaction evidence="1">
        <text>inosine + phosphate = alpha-D-ribose 1-phosphate + hypoxanthine</text>
        <dbReference type="Rhea" id="RHEA:27646"/>
        <dbReference type="ChEBI" id="CHEBI:17368"/>
        <dbReference type="ChEBI" id="CHEBI:17596"/>
        <dbReference type="ChEBI" id="CHEBI:43474"/>
        <dbReference type="ChEBI" id="CHEBI:57720"/>
        <dbReference type="EC" id="2.4.2.1"/>
    </reaction>
    <physiologicalReaction direction="left-to-right" evidence="1">
        <dbReference type="Rhea" id="RHEA:27647"/>
    </physiologicalReaction>
</comment>
<dbReference type="GO" id="GO:0017061">
    <property type="term" value="F:S-methyl-5-thioadenosine phosphorylase activity"/>
    <property type="evidence" value="ECO:0007669"/>
    <property type="project" value="UniProtKB-EC"/>
</dbReference>
<organism evidence="11 12">
    <name type="scientific">Edaphobacter aggregans</name>
    <dbReference type="NCBI Taxonomy" id="570835"/>
    <lineage>
        <taxon>Bacteria</taxon>
        <taxon>Pseudomonadati</taxon>
        <taxon>Acidobacteriota</taxon>
        <taxon>Terriglobia</taxon>
        <taxon>Terriglobales</taxon>
        <taxon>Acidobacteriaceae</taxon>
        <taxon>Edaphobacter</taxon>
    </lineage>
</organism>
<comment type="catalytic activity">
    <reaction evidence="7">
        <text>adenosine + H2O + H(+) = inosine + NH4(+)</text>
        <dbReference type="Rhea" id="RHEA:24408"/>
        <dbReference type="ChEBI" id="CHEBI:15377"/>
        <dbReference type="ChEBI" id="CHEBI:15378"/>
        <dbReference type="ChEBI" id="CHEBI:16335"/>
        <dbReference type="ChEBI" id="CHEBI:17596"/>
        <dbReference type="ChEBI" id="CHEBI:28938"/>
        <dbReference type="EC" id="3.5.4.4"/>
    </reaction>
    <physiologicalReaction direction="left-to-right" evidence="7">
        <dbReference type="Rhea" id="RHEA:24409"/>
    </physiologicalReaction>
</comment>
<evidence type="ECO:0000256" key="2">
    <source>
        <dbReference type="ARBA" id="ARBA00007353"/>
    </source>
</evidence>
<evidence type="ECO:0000256" key="7">
    <source>
        <dbReference type="ARBA" id="ARBA00047989"/>
    </source>
</evidence>
<name>A0A428MN30_9BACT</name>
<dbReference type="EMBL" id="RSDW01000001">
    <property type="protein sequence ID" value="RSL18327.1"/>
    <property type="molecule type" value="Genomic_DNA"/>
</dbReference>
<evidence type="ECO:0000256" key="1">
    <source>
        <dbReference type="ARBA" id="ARBA00000553"/>
    </source>
</evidence>
<proteinExistence type="inferred from homology"/>
<dbReference type="OrthoDB" id="4279at2"/>
<evidence type="ECO:0000256" key="6">
    <source>
        <dbReference type="ARBA" id="ARBA00022833"/>
    </source>
</evidence>
<dbReference type="RefSeq" id="WP_125486702.1">
    <property type="nucleotide sequence ID" value="NZ_RSDW01000001.1"/>
</dbReference>
<evidence type="ECO:0000256" key="8">
    <source>
        <dbReference type="ARBA" id="ARBA00048968"/>
    </source>
</evidence>
<evidence type="ECO:0000256" key="4">
    <source>
        <dbReference type="ARBA" id="ARBA00022723"/>
    </source>
</evidence>
<dbReference type="GO" id="GO:0005507">
    <property type="term" value="F:copper ion binding"/>
    <property type="evidence" value="ECO:0007669"/>
    <property type="project" value="TreeGrafter"/>
</dbReference>
<dbReference type="InterPro" id="IPR003730">
    <property type="entry name" value="Cu_polyphenol_OxRdtase"/>
</dbReference>
<evidence type="ECO:0000256" key="5">
    <source>
        <dbReference type="ARBA" id="ARBA00022801"/>
    </source>
</evidence>
<comment type="caution">
    <text evidence="11">The sequence shown here is derived from an EMBL/GenBank/DDBJ whole genome shotgun (WGS) entry which is preliminary data.</text>
</comment>
<dbReference type="GO" id="GO:0016787">
    <property type="term" value="F:hydrolase activity"/>
    <property type="evidence" value="ECO:0007669"/>
    <property type="project" value="UniProtKB-KW"/>
</dbReference>
<dbReference type="PANTHER" id="PTHR30616">
    <property type="entry name" value="UNCHARACTERIZED PROTEIN YFIH"/>
    <property type="match status" value="1"/>
</dbReference>
<evidence type="ECO:0000256" key="10">
    <source>
        <dbReference type="RuleBase" id="RU361274"/>
    </source>
</evidence>
<dbReference type="Proteomes" id="UP000269669">
    <property type="component" value="Unassembled WGS sequence"/>
</dbReference>
<dbReference type="AlphaFoldDB" id="A0A428MN30"/>
<keyword evidence="5" id="KW-0378">Hydrolase</keyword>
<sequence length="292" mass="31788">MEWVAEAGVEIVRVAGWERNEWLRHGFSTRSGGVSTVYSAGSGEFNLGWTKEDDPACVRENRGRFLRLASGEMSGNRGMRMVNVRQVHGNLVRVIRGEDGVFEGKLETAEGKAVLEGDGLVTNLPGVMLGVGTADCVPVLVVDVEKRAVGAFHAGWRGTAAGIVGEGIEAMRREYGARPEDLRAAVGPSIGACCYAVGEEVRSQFRSRFGYADELFREGADGGEVSKLYVDLWESNRRQLVDAGMKAERIEVVGECTACTREADGRRRYFSHRAEAGRAGRMLNVIGVADRE</sequence>
<dbReference type="Pfam" id="PF02578">
    <property type="entry name" value="Cu-oxidase_4"/>
    <property type="match status" value="1"/>
</dbReference>
<keyword evidence="3" id="KW-0808">Transferase</keyword>
<dbReference type="CDD" id="cd16833">
    <property type="entry name" value="YfiH"/>
    <property type="match status" value="1"/>
</dbReference>
<protein>
    <recommendedName>
        <fullName evidence="10">Purine nucleoside phosphorylase</fullName>
    </recommendedName>
</protein>
<dbReference type="Gene3D" id="3.60.140.10">
    <property type="entry name" value="CNF1/YfiH-like putative cysteine hydrolases"/>
    <property type="match status" value="1"/>
</dbReference>
<comment type="similarity">
    <text evidence="2 10">Belongs to the purine nucleoside phosphorylase YfiH/LACC1 family.</text>
</comment>
<keyword evidence="12" id="KW-1185">Reference proteome</keyword>
<dbReference type="InterPro" id="IPR038371">
    <property type="entry name" value="Cu_polyphenol_OxRdtase_sf"/>
</dbReference>
<evidence type="ECO:0000256" key="9">
    <source>
        <dbReference type="ARBA" id="ARBA00049893"/>
    </source>
</evidence>
<evidence type="ECO:0000313" key="12">
    <source>
        <dbReference type="Proteomes" id="UP000269669"/>
    </source>
</evidence>
<comment type="catalytic activity">
    <reaction evidence="8">
        <text>adenosine + phosphate = alpha-D-ribose 1-phosphate + adenine</text>
        <dbReference type="Rhea" id="RHEA:27642"/>
        <dbReference type="ChEBI" id="CHEBI:16335"/>
        <dbReference type="ChEBI" id="CHEBI:16708"/>
        <dbReference type="ChEBI" id="CHEBI:43474"/>
        <dbReference type="ChEBI" id="CHEBI:57720"/>
        <dbReference type="EC" id="2.4.2.1"/>
    </reaction>
    <physiologicalReaction direction="left-to-right" evidence="8">
        <dbReference type="Rhea" id="RHEA:27643"/>
    </physiologicalReaction>
</comment>
<dbReference type="PANTHER" id="PTHR30616:SF2">
    <property type="entry name" value="PURINE NUCLEOSIDE PHOSPHORYLASE LACC1"/>
    <property type="match status" value="1"/>
</dbReference>
<dbReference type="SUPFAM" id="SSF64438">
    <property type="entry name" value="CNF1/YfiH-like putative cysteine hydrolases"/>
    <property type="match status" value="1"/>
</dbReference>
<keyword evidence="6" id="KW-0862">Zinc</keyword>
<dbReference type="InterPro" id="IPR011324">
    <property type="entry name" value="Cytotoxic_necrot_fac-like_cat"/>
</dbReference>
<reference evidence="11 12" key="1">
    <citation type="submission" date="2018-12" db="EMBL/GenBank/DDBJ databases">
        <title>Sequencing of bacterial isolates from soil warming experiment in Harvard Forest, Massachusetts, USA.</title>
        <authorList>
            <person name="Deangelis K."/>
        </authorList>
    </citation>
    <scope>NUCLEOTIDE SEQUENCE [LARGE SCALE GENOMIC DNA]</scope>
    <source>
        <strain evidence="11 12">EB153</strain>
    </source>
</reference>
<evidence type="ECO:0000313" key="11">
    <source>
        <dbReference type="EMBL" id="RSL18327.1"/>
    </source>
</evidence>
<evidence type="ECO:0000256" key="3">
    <source>
        <dbReference type="ARBA" id="ARBA00022679"/>
    </source>
</evidence>
<accession>A0A428MN30</accession>